<dbReference type="Proteomes" id="UP001069802">
    <property type="component" value="Unassembled WGS sequence"/>
</dbReference>
<organism evidence="1 2">
    <name type="scientific">Kiloniella laminariae</name>
    <dbReference type="NCBI Taxonomy" id="454162"/>
    <lineage>
        <taxon>Bacteria</taxon>
        <taxon>Pseudomonadati</taxon>
        <taxon>Pseudomonadota</taxon>
        <taxon>Alphaproteobacteria</taxon>
        <taxon>Rhodospirillales</taxon>
        <taxon>Kiloniellaceae</taxon>
        <taxon>Kiloniella</taxon>
    </lineage>
</organism>
<dbReference type="Pfam" id="PF07310">
    <property type="entry name" value="PAS_5"/>
    <property type="match status" value="1"/>
</dbReference>
<accession>A0ABT4LH62</accession>
<evidence type="ECO:0000313" key="1">
    <source>
        <dbReference type="EMBL" id="MCZ4280447.1"/>
    </source>
</evidence>
<dbReference type="RefSeq" id="WP_269422649.1">
    <property type="nucleotide sequence ID" value="NZ_JAPWGY010000002.1"/>
</dbReference>
<proteinExistence type="predicted"/>
<gene>
    <name evidence="1" type="ORF">O4H49_06645</name>
</gene>
<evidence type="ECO:0000313" key="2">
    <source>
        <dbReference type="Proteomes" id="UP001069802"/>
    </source>
</evidence>
<keyword evidence="2" id="KW-1185">Reference proteome</keyword>
<reference evidence="1" key="1">
    <citation type="submission" date="2022-12" db="EMBL/GenBank/DDBJ databases">
        <title>Bacterial isolates from different developmental stages of Nematostella vectensis.</title>
        <authorList>
            <person name="Fraune S."/>
        </authorList>
    </citation>
    <scope>NUCLEOTIDE SEQUENCE</scope>
    <source>
        <strain evidence="1">G21630-S1</strain>
    </source>
</reference>
<protein>
    <submittedName>
        <fullName evidence="1">PAS domain-containing protein</fullName>
    </submittedName>
</protein>
<dbReference type="InterPro" id="IPR009922">
    <property type="entry name" value="DUF1457"/>
</dbReference>
<dbReference type="EMBL" id="JAPWGY010000002">
    <property type="protein sequence ID" value="MCZ4280447.1"/>
    <property type="molecule type" value="Genomic_DNA"/>
</dbReference>
<sequence>MQETVNFSSAVLWSRAEELVKEEYIALGQLMEKLGSPSPQIRWRVDADHLPCEELKFLLDWWQTTRAGRFAPAPADVDPFALRPILGRVTVLDVLDGGEDFRYRLYGSAIMNEPGKDLTGQLVSEIWTPLRAFFAITYRAMLQRREPLYTRHIPHHSLKLSTWDRLILPLGENGQVSRILVGLISTAD</sequence>
<name>A0ABT4LH62_9PROT</name>
<comment type="caution">
    <text evidence="1">The sequence shown here is derived from an EMBL/GenBank/DDBJ whole genome shotgun (WGS) entry which is preliminary data.</text>
</comment>